<gene>
    <name evidence="6" type="ORF">Dfulv_34535</name>
</gene>
<reference evidence="6" key="2">
    <citation type="submission" date="2022-09" db="EMBL/GenBank/DDBJ databases">
        <title>Biosynthetic gene clusters of Dactylosporangioum fulvum.</title>
        <authorList>
            <person name="Caradec T."/>
        </authorList>
    </citation>
    <scope>NUCLEOTIDE SEQUENCE</scope>
    <source>
        <strain evidence="6">NRRL B-16292</strain>
    </source>
</reference>
<dbReference type="InterPro" id="IPR003593">
    <property type="entry name" value="AAA+_ATPase"/>
</dbReference>
<reference evidence="6" key="1">
    <citation type="submission" date="2021-04" db="EMBL/GenBank/DDBJ databases">
        <authorList>
            <person name="Hartkoorn R.C."/>
            <person name="Beaudoing E."/>
            <person name="Hot D."/>
        </authorList>
    </citation>
    <scope>NUCLEOTIDE SEQUENCE</scope>
    <source>
        <strain evidence="6">NRRL B-16292</strain>
    </source>
</reference>
<dbReference type="InterPro" id="IPR003439">
    <property type="entry name" value="ABC_transporter-like_ATP-bd"/>
</dbReference>
<dbReference type="Gene3D" id="3.40.50.300">
    <property type="entry name" value="P-loop containing nucleotide triphosphate hydrolases"/>
    <property type="match status" value="1"/>
</dbReference>
<evidence type="ECO:0000256" key="1">
    <source>
        <dbReference type="ARBA" id="ARBA00022448"/>
    </source>
</evidence>
<evidence type="ECO:0000313" key="7">
    <source>
        <dbReference type="Proteomes" id="UP001059617"/>
    </source>
</evidence>
<protein>
    <submittedName>
        <fullName evidence="6">ABC transporter ATP-binding protein</fullName>
    </submittedName>
</protein>
<dbReference type="PANTHER" id="PTHR42788">
    <property type="entry name" value="TAURINE IMPORT ATP-BINDING PROTEIN-RELATED"/>
    <property type="match status" value="1"/>
</dbReference>
<dbReference type="EMBL" id="CP073720">
    <property type="protein sequence ID" value="UWP80252.1"/>
    <property type="molecule type" value="Genomic_DNA"/>
</dbReference>
<dbReference type="PANTHER" id="PTHR42788:SF13">
    <property type="entry name" value="ALIPHATIC SULFONATES IMPORT ATP-BINDING PROTEIN SSUB"/>
    <property type="match status" value="1"/>
</dbReference>
<keyword evidence="7" id="KW-1185">Reference proteome</keyword>
<sequence>MSAPQRVRDTMPDVGGDADVPENTPRVRARDLSVAYTGRGKGDDQFVAVASATFEIHRSEMVCIVGPSGCGKTTVLNAIAGLMPYRSGLLEVDGRPVKGTGRDRAVVFQKAALLPWITVEDNVAYGLRSYGVKKGPARERAAEMLEMVGLQDFAKSYPYQLSGGMQQRVNLARALAADPNILLFDEPFASVDAQTRETLQSELLRIWTGSHKAGLFITHQIDEAVLLGNRVVVSSRGPGSTISATIDIDIPWPRTRDSKLHPNFGGYVEQIWTLLSGRSPAGEGATGSEHHRALT</sequence>
<dbReference type="RefSeq" id="WP_259858010.1">
    <property type="nucleotide sequence ID" value="NZ_BAAAST010000007.1"/>
</dbReference>
<dbReference type="CDD" id="cd03293">
    <property type="entry name" value="ABC_NrtD_SsuB_transporters"/>
    <property type="match status" value="1"/>
</dbReference>
<feature type="domain" description="ABC transporter" evidence="5">
    <location>
        <begin position="27"/>
        <end position="261"/>
    </location>
</feature>
<organism evidence="6 7">
    <name type="scientific">Dactylosporangium fulvum</name>
    <dbReference type="NCBI Taxonomy" id="53359"/>
    <lineage>
        <taxon>Bacteria</taxon>
        <taxon>Bacillati</taxon>
        <taxon>Actinomycetota</taxon>
        <taxon>Actinomycetes</taxon>
        <taxon>Micromonosporales</taxon>
        <taxon>Micromonosporaceae</taxon>
        <taxon>Dactylosporangium</taxon>
    </lineage>
</organism>
<keyword evidence="2" id="KW-0547">Nucleotide-binding</keyword>
<evidence type="ECO:0000256" key="3">
    <source>
        <dbReference type="ARBA" id="ARBA00022840"/>
    </source>
</evidence>
<dbReference type="SMART" id="SM00382">
    <property type="entry name" value="AAA"/>
    <property type="match status" value="1"/>
</dbReference>
<keyword evidence="3 6" id="KW-0067">ATP-binding</keyword>
<proteinExistence type="predicted"/>
<name>A0ABY5VR44_9ACTN</name>
<dbReference type="InterPro" id="IPR050166">
    <property type="entry name" value="ABC_transporter_ATP-bind"/>
</dbReference>
<dbReference type="GO" id="GO:0005524">
    <property type="term" value="F:ATP binding"/>
    <property type="evidence" value="ECO:0007669"/>
    <property type="project" value="UniProtKB-KW"/>
</dbReference>
<dbReference type="InterPro" id="IPR017871">
    <property type="entry name" value="ABC_transporter-like_CS"/>
</dbReference>
<dbReference type="InterPro" id="IPR027417">
    <property type="entry name" value="P-loop_NTPase"/>
</dbReference>
<accession>A0ABY5VR44</accession>
<dbReference type="PROSITE" id="PS00211">
    <property type="entry name" value="ABC_TRANSPORTER_1"/>
    <property type="match status" value="1"/>
</dbReference>
<evidence type="ECO:0000313" key="6">
    <source>
        <dbReference type="EMBL" id="UWP80252.1"/>
    </source>
</evidence>
<evidence type="ECO:0000256" key="4">
    <source>
        <dbReference type="SAM" id="MobiDB-lite"/>
    </source>
</evidence>
<evidence type="ECO:0000256" key="2">
    <source>
        <dbReference type="ARBA" id="ARBA00022741"/>
    </source>
</evidence>
<dbReference type="Pfam" id="PF00005">
    <property type="entry name" value="ABC_tran"/>
    <property type="match status" value="1"/>
</dbReference>
<feature type="region of interest" description="Disordered" evidence="4">
    <location>
        <begin position="1"/>
        <end position="24"/>
    </location>
</feature>
<dbReference type="SUPFAM" id="SSF52540">
    <property type="entry name" value="P-loop containing nucleoside triphosphate hydrolases"/>
    <property type="match status" value="1"/>
</dbReference>
<dbReference type="Proteomes" id="UP001059617">
    <property type="component" value="Chromosome"/>
</dbReference>
<evidence type="ECO:0000259" key="5">
    <source>
        <dbReference type="PROSITE" id="PS50893"/>
    </source>
</evidence>
<dbReference type="PROSITE" id="PS50893">
    <property type="entry name" value="ABC_TRANSPORTER_2"/>
    <property type="match status" value="1"/>
</dbReference>
<feature type="compositionally biased region" description="Basic and acidic residues" evidence="4">
    <location>
        <begin position="1"/>
        <end position="11"/>
    </location>
</feature>
<keyword evidence="1" id="KW-0813">Transport</keyword>